<evidence type="ECO:0000256" key="9">
    <source>
        <dbReference type="ARBA" id="ARBA00022840"/>
    </source>
</evidence>
<evidence type="ECO:0000256" key="6">
    <source>
        <dbReference type="ARBA" id="ARBA00022723"/>
    </source>
</evidence>
<evidence type="ECO:0000256" key="1">
    <source>
        <dbReference type="ARBA" id="ARBA00001946"/>
    </source>
</evidence>
<dbReference type="PANTHER" id="PTHR28213:SF1">
    <property type="entry name" value="IMP-SPECIFIC 5'-NUCLEOTIDASE 1"/>
    <property type="match status" value="1"/>
</dbReference>
<dbReference type="FunCoup" id="A0A1D3D9M7">
    <property type="interactions" value="28"/>
</dbReference>
<comment type="cofactor">
    <cofactor evidence="1">
        <name>Mg(2+)</name>
        <dbReference type="ChEBI" id="CHEBI:18420"/>
    </cofactor>
</comment>
<evidence type="ECO:0000256" key="4">
    <source>
        <dbReference type="ARBA" id="ARBA00012894"/>
    </source>
</evidence>
<dbReference type="GO" id="GO:0071590">
    <property type="term" value="P:nicotinamide riboside biosynthetic process"/>
    <property type="evidence" value="ECO:0007669"/>
    <property type="project" value="TreeGrafter"/>
</dbReference>
<dbReference type="GO" id="GO:0009117">
    <property type="term" value="P:nucleotide metabolic process"/>
    <property type="evidence" value="ECO:0007669"/>
    <property type="project" value="UniProtKB-KW"/>
</dbReference>
<accession>A0A1D3D9M7</accession>
<evidence type="ECO:0000313" key="13">
    <source>
        <dbReference type="EMBL" id="OEH80160.1"/>
    </source>
</evidence>
<comment type="subunit">
    <text evidence="3">Homotetramer.</text>
</comment>
<dbReference type="GO" id="GO:0006190">
    <property type="term" value="P:inosine salvage"/>
    <property type="evidence" value="ECO:0007669"/>
    <property type="project" value="InterPro"/>
</dbReference>
<keyword evidence="6" id="KW-0479">Metal-binding</keyword>
<evidence type="ECO:0000256" key="11">
    <source>
        <dbReference type="ARBA" id="ARBA00023080"/>
    </source>
</evidence>
<dbReference type="VEuPathDB" id="ToxoDB:cyc_01180"/>
<dbReference type="Proteomes" id="UP000095192">
    <property type="component" value="Unassembled WGS sequence"/>
</dbReference>
<keyword evidence="14" id="KW-1185">Reference proteome</keyword>
<dbReference type="GO" id="GO:0000287">
    <property type="term" value="F:magnesium ion binding"/>
    <property type="evidence" value="ECO:0007669"/>
    <property type="project" value="InterPro"/>
</dbReference>
<keyword evidence="7" id="KW-0547">Nucleotide-binding</keyword>
<dbReference type="GO" id="GO:0005524">
    <property type="term" value="F:ATP binding"/>
    <property type="evidence" value="ECO:0007669"/>
    <property type="project" value="UniProtKB-KW"/>
</dbReference>
<dbReference type="InParanoid" id="A0A1D3D9M7"/>
<comment type="caution">
    <text evidence="13">The sequence shown here is derived from an EMBL/GenBank/DDBJ whole genome shotgun (WGS) entry which is preliminary data.</text>
</comment>
<sequence>MQPSLNKGTLQRMDSEERFQEQPFGCLQQKQPHCCHPLEETSSRVGLHATLPWTMRSCEDGSAHLGSCGEAAAFRSREEALSTRSYPSPVSLRGADLLLDQLYGLLQCLFNIGALQRLATPCLEALEANTRNCESRQEKYFTPLMLVRAFKRLDAVYRLSSRSFAPPSRNECRNLLNLAQIFASRQRLRLLTLDGDETLYPNGENFCHEEMGRNIAQLLRKGVAVAVVTGAGYGYEAEKYAVRLGILLTIFAQERLPPKATRRFFLMGGESNYLLRLSSSLKLEPVPEELWRGYRPPIEAADCERLLDVSERSLVLLSKDLGLEGNVIRKQRAVGLVPRDDATNKVRFGCVDNKGMHKESLEEGVMRVRRDIRAAFGGDCPVPYSVFTGGCDIWVDAGNKAEGVALLQGLLKLKPEHCLHVGDQFDLVGNDLAARICSPTLWIRNPKETAAVIWELLQADSENEEESSP</sequence>
<keyword evidence="8" id="KW-0378">Hydrolase</keyword>
<evidence type="ECO:0000313" key="14">
    <source>
        <dbReference type="Proteomes" id="UP000095192"/>
    </source>
</evidence>
<name>A0A1D3D9M7_9EIME</name>
<evidence type="ECO:0000256" key="7">
    <source>
        <dbReference type="ARBA" id="ARBA00022741"/>
    </source>
</evidence>
<gene>
    <name evidence="13" type="ORF">cyc_01180</name>
</gene>
<dbReference type="Pfam" id="PF06437">
    <property type="entry name" value="ISN1"/>
    <property type="match status" value="1"/>
</dbReference>
<dbReference type="VEuPathDB" id="ToxoDB:LOC34618238"/>
<dbReference type="GO" id="GO:0071592">
    <property type="term" value="P:nicotinic acid riboside biosynthetic process"/>
    <property type="evidence" value="ECO:0007669"/>
    <property type="project" value="TreeGrafter"/>
</dbReference>
<dbReference type="SUPFAM" id="SSF56784">
    <property type="entry name" value="HAD-like"/>
    <property type="match status" value="1"/>
</dbReference>
<dbReference type="EC" id="3.1.3.99" evidence="4"/>
<evidence type="ECO:0000256" key="3">
    <source>
        <dbReference type="ARBA" id="ARBA00011881"/>
    </source>
</evidence>
<dbReference type="InterPro" id="IPR009453">
    <property type="entry name" value="ISN1"/>
</dbReference>
<keyword evidence="9" id="KW-0067">ATP-binding</keyword>
<reference evidence="13 14" key="1">
    <citation type="journal article" date="2016" name="BMC Genomics">
        <title>Comparative genomics reveals Cyclospora cayetanensis possesses coccidia-like metabolism and invasion components but unique surface antigens.</title>
        <authorList>
            <person name="Liu S."/>
            <person name="Wang L."/>
            <person name="Zheng H."/>
            <person name="Xu Z."/>
            <person name="Roellig D.M."/>
            <person name="Li N."/>
            <person name="Frace M.A."/>
            <person name="Tang K."/>
            <person name="Arrowood M.J."/>
            <person name="Moss D.M."/>
            <person name="Zhang L."/>
            <person name="Feng Y."/>
            <person name="Xiao L."/>
        </authorList>
    </citation>
    <scope>NUCLEOTIDE SEQUENCE [LARGE SCALE GENOMIC DNA]</scope>
    <source>
        <strain evidence="13 14">CHN_HEN01</strain>
    </source>
</reference>
<keyword evidence="10" id="KW-0460">Magnesium</keyword>
<dbReference type="AlphaFoldDB" id="A0A1D3D9M7"/>
<organism evidence="13 14">
    <name type="scientific">Cyclospora cayetanensis</name>
    <dbReference type="NCBI Taxonomy" id="88456"/>
    <lineage>
        <taxon>Eukaryota</taxon>
        <taxon>Sar</taxon>
        <taxon>Alveolata</taxon>
        <taxon>Apicomplexa</taxon>
        <taxon>Conoidasida</taxon>
        <taxon>Coccidia</taxon>
        <taxon>Eucoccidiorida</taxon>
        <taxon>Eimeriorina</taxon>
        <taxon>Eimeriidae</taxon>
        <taxon>Cyclospora</taxon>
    </lineage>
</organism>
<evidence type="ECO:0000256" key="2">
    <source>
        <dbReference type="ARBA" id="ARBA00005307"/>
    </source>
</evidence>
<comment type="catalytic activity">
    <reaction evidence="12">
        <text>IMP + H2O = inosine + phosphate</text>
        <dbReference type="Rhea" id="RHEA:27718"/>
        <dbReference type="ChEBI" id="CHEBI:15377"/>
        <dbReference type="ChEBI" id="CHEBI:17596"/>
        <dbReference type="ChEBI" id="CHEBI:43474"/>
        <dbReference type="ChEBI" id="CHEBI:58053"/>
        <dbReference type="EC" id="3.1.3.99"/>
    </reaction>
</comment>
<dbReference type="GO" id="GO:0008253">
    <property type="term" value="F:5'-nucleotidase activity"/>
    <property type="evidence" value="ECO:0007669"/>
    <property type="project" value="InterPro"/>
</dbReference>
<evidence type="ECO:0000256" key="10">
    <source>
        <dbReference type="ARBA" id="ARBA00022842"/>
    </source>
</evidence>
<dbReference type="PANTHER" id="PTHR28213">
    <property type="entry name" value="IMP-SPECIFIC 5'-NUCLEOTIDASE 1"/>
    <property type="match status" value="1"/>
</dbReference>
<proteinExistence type="inferred from homology"/>
<evidence type="ECO:0000256" key="12">
    <source>
        <dbReference type="ARBA" id="ARBA00047413"/>
    </source>
</evidence>
<dbReference type="EMBL" id="JROU02000180">
    <property type="protein sequence ID" value="OEH80160.1"/>
    <property type="molecule type" value="Genomic_DNA"/>
</dbReference>
<keyword evidence="11" id="KW-0546">Nucleotide metabolism</keyword>
<comment type="similarity">
    <text evidence="2">Belongs to the ISN1 family.</text>
</comment>
<protein>
    <recommendedName>
        <fullName evidence="5">IMP-specific 5'-nucleotidase 1</fullName>
        <ecNumber evidence="4">3.1.3.99</ecNumber>
    </recommendedName>
</protein>
<evidence type="ECO:0000256" key="5">
    <source>
        <dbReference type="ARBA" id="ARBA00015544"/>
    </source>
</evidence>
<evidence type="ECO:0000256" key="8">
    <source>
        <dbReference type="ARBA" id="ARBA00022801"/>
    </source>
</evidence>
<dbReference type="InterPro" id="IPR036412">
    <property type="entry name" value="HAD-like_sf"/>
</dbReference>